<dbReference type="Pfam" id="PF13453">
    <property type="entry name" value="Zn_ribbon_TFIIB"/>
    <property type="match status" value="1"/>
</dbReference>
<feature type="domain" description="Transcription factor zinc-finger" evidence="2">
    <location>
        <begin position="65"/>
        <end position="106"/>
    </location>
</feature>
<dbReference type="RefSeq" id="WP_135647767.1">
    <property type="nucleotide sequence ID" value="NZ_RQGF01000007.1"/>
</dbReference>
<accession>A0A4R9KCC4</accession>
<dbReference type="OrthoDB" id="331017at2"/>
<gene>
    <name evidence="3" type="ORF">EHQ64_01620</name>
</gene>
<evidence type="ECO:0000259" key="2">
    <source>
        <dbReference type="Pfam" id="PF13453"/>
    </source>
</evidence>
<organism evidence="3 4">
    <name type="scientific">Leptospira sarikeiensis</name>
    <dbReference type="NCBI Taxonomy" id="2484943"/>
    <lineage>
        <taxon>Bacteria</taxon>
        <taxon>Pseudomonadati</taxon>
        <taxon>Spirochaetota</taxon>
        <taxon>Spirochaetia</taxon>
        <taxon>Leptospirales</taxon>
        <taxon>Leptospiraceae</taxon>
        <taxon>Leptospira</taxon>
    </lineage>
</organism>
<sequence>MNCLVCKDSELSKFKTEYGPILICEKCFGHLYNEPSLFKYINKSAWIRFIEESKSNPKHRSRILHCPDCKTEMETFQIPRKNILIEIDRCEKCELIWFDKNEIEDLSLKQKSAQPEHNPSEKKSTINRKVKYREDVSEEEKSKAILSELQFMEEAKENRFRAKLIDKTLAKVNKRIKRNYWLYDYLYDIYP</sequence>
<keyword evidence="4" id="KW-1185">Reference proteome</keyword>
<dbReference type="EMBL" id="RQGF01000007">
    <property type="protein sequence ID" value="TGL64572.1"/>
    <property type="molecule type" value="Genomic_DNA"/>
</dbReference>
<protein>
    <recommendedName>
        <fullName evidence="2">Transcription factor zinc-finger domain-containing protein</fullName>
    </recommendedName>
</protein>
<name>A0A4R9KCC4_9LEPT</name>
<comment type="caution">
    <text evidence="3">The sequence shown here is derived from an EMBL/GenBank/DDBJ whole genome shotgun (WGS) entry which is preliminary data.</text>
</comment>
<dbReference type="Proteomes" id="UP000297762">
    <property type="component" value="Unassembled WGS sequence"/>
</dbReference>
<dbReference type="InterPro" id="IPR027392">
    <property type="entry name" value="TF_Znf"/>
</dbReference>
<dbReference type="AlphaFoldDB" id="A0A4R9KCC4"/>
<reference evidence="3" key="1">
    <citation type="journal article" date="2019" name="PLoS Negl. Trop. Dis.">
        <title>Revisiting the worldwide diversity of Leptospira species in the environment.</title>
        <authorList>
            <person name="Vincent A.T."/>
            <person name="Schiettekatte O."/>
            <person name="Bourhy P."/>
            <person name="Veyrier F.J."/>
            <person name="Picardeau M."/>
        </authorList>
    </citation>
    <scope>NUCLEOTIDE SEQUENCE [LARGE SCALE GENOMIC DNA]</scope>
    <source>
        <strain evidence="3">201702455</strain>
    </source>
</reference>
<evidence type="ECO:0000313" key="3">
    <source>
        <dbReference type="EMBL" id="TGL64572.1"/>
    </source>
</evidence>
<evidence type="ECO:0000256" key="1">
    <source>
        <dbReference type="SAM" id="MobiDB-lite"/>
    </source>
</evidence>
<evidence type="ECO:0000313" key="4">
    <source>
        <dbReference type="Proteomes" id="UP000297762"/>
    </source>
</evidence>
<proteinExistence type="predicted"/>
<feature type="region of interest" description="Disordered" evidence="1">
    <location>
        <begin position="109"/>
        <end position="128"/>
    </location>
</feature>